<accession>A0A0B1SH72</accession>
<evidence type="ECO:0000313" key="3">
    <source>
        <dbReference type="Proteomes" id="UP000053660"/>
    </source>
</evidence>
<dbReference type="AlphaFoldDB" id="A0A0B1SH72"/>
<organism evidence="2 3">
    <name type="scientific">Oesophagostomum dentatum</name>
    <name type="common">Nodular worm</name>
    <dbReference type="NCBI Taxonomy" id="61180"/>
    <lineage>
        <taxon>Eukaryota</taxon>
        <taxon>Metazoa</taxon>
        <taxon>Ecdysozoa</taxon>
        <taxon>Nematoda</taxon>
        <taxon>Chromadorea</taxon>
        <taxon>Rhabditida</taxon>
        <taxon>Rhabditina</taxon>
        <taxon>Rhabditomorpha</taxon>
        <taxon>Strongyloidea</taxon>
        <taxon>Strongylidae</taxon>
        <taxon>Oesophagostomum</taxon>
    </lineage>
</organism>
<gene>
    <name evidence="2" type="ORF">OESDEN_15641</name>
</gene>
<evidence type="ECO:0000313" key="2">
    <source>
        <dbReference type="EMBL" id="KHJ84643.1"/>
    </source>
</evidence>
<dbReference type="EMBL" id="KN567391">
    <property type="protein sequence ID" value="KHJ84643.1"/>
    <property type="molecule type" value="Genomic_DNA"/>
</dbReference>
<evidence type="ECO:0000256" key="1">
    <source>
        <dbReference type="SAM" id="MobiDB-lite"/>
    </source>
</evidence>
<proteinExistence type="predicted"/>
<sequence>MEHRYSKRQRIDDDGPIDHDLMAALGFGKNRHKTTAEPAERAPRSSIDHEVSRTEHVTTVGDMSYDEAI</sequence>
<reference evidence="2 3" key="1">
    <citation type="submission" date="2014-03" db="EMBL/GenBank/DDBJ databases">
        <title>Draft genome of the hookworm Oesophagostomum dentatum.</title>
        <authorList>
            <person name="Mitreva M."/>
        </authorList>
    </citation>
    <scope>NUCLEOTIDE SEQUENCE [LARGE SCALE GENOMIC DNA]</scope>
    <source>
        <strain evidence="2 3">OD-Hann</strain>
    </source>
</reference>
<dbReference type="OrthoDB" id="5820813at2759"/>
<keyword evidence="3" id="KW-1185">Reference proteome</keyword>
<name>A0A0B1SH72_OESDE</name>
<protein>
    <submittedName>
        <fullName evidence="2">Uncharacterized protein</fullName>
    </submittedName>
</protein>
<dbReference type="Proteomes" id="UP000053660">
    <property type="component" value="Unassembled WGS sequence"/>
</dbReference>
<feature type="region of interest" description="Disordered" evidence="1">
    <location>
        <begin position="29"/>
        <end position="69"/>
    </location>
</feature>
<feature type="compositionally biased region" description="Basic and acidic residues" evidence="1">
    <location>
        <begin position="34"/>
        <end position="56"/>
    </location>
</feature>